<evidence type="ECO:0000313" key="1">
    <source>
        <dbReference type="EMBL" id="KAI4326424.1"/>
    </source>
</evidence>
<keyword evidence="2" id="KW-1185">Reference proteome</keyword>
<comment type="caution">
    <text evidence="1">The sequence shown here is derived from an EMBL/GenBank/DDBJ whole genome shotgun (WGS) entry which is preliminary data.</text>
</comment>
<accession>A0ACB9MSL6</accession>
<dbReference type="Proteomes" id="UP001057402">
    <property type="component" value="Chromosome 9"/>
</dbReference>
<evidence type="ECO:0000313" key="2">
    <source>
        <dbReference type="Proteomes" id="UP001057402"/>
    </source>
</evidence>
<gene>
    <name evidence="1" type="ORF">MLD38_031742</name>
</gene>
<proteinExistence type="predicted"/>
<name>A0ACB9MSL6_9MYRT</name>
<reference evidence="2" key="1">
    <citation type="journal article" date="2023" name="Front. Plant Sci.">
        <title>Chromosomal-level genome assembly of Melastoma candidum provides insights into trichome evolution.</title>
        <authorList>
            <person name="Zhong Y."/>
            <person name="Wu W."/>
            <person name="Sun C."/>
            <person name="Zou P."/>
            <person name="Liu Y."/>
            <person name="Dai S."/>
            <person name="Zhou R."/>
        </authorList>
    </citation>
    <scope>NUCLEOTIDE SEQUENCE [LARGE SCALE GENOMIC DNA]</scope>
</reference>
<dbReference type="EMBL" id="CM042888">
    <property type="protein sequence ID" value="KAI4326424.1"/>
    <property type="molecule type" value="Genomic_DNA"/>
</dbReference>
<organism evidence="1 2">
    <name type="scientific">Melastoma candidum</name>
    <dbReference type="NCBI Taxonomy" id="119954"/>
    <lineage>
        <taxon>Eukaryota</taxon>
        <taxon>Viridiplantae</taxon>
        <taxon>Streptophyta</taxon>
        <taxon>Embryophyta</taxon>
        <taxon>Tracheophyta</taxon>
        <taxon>Spermatophyta</taxon>
        <taxon>Magnoliopsida</taxon>
        <taxon>eudicotyledons</taxon>
        <taxon>Gunneridae</taxon>
        <taxon>Pentapetalae</taxon>
        <taxon>rosids</taxon>
        <taxon>malvids</taxon>
        <taxon>Myrtales</taxon>
        <taxon>Melastomataceae</taxon>
        <taxon>Melastomatoideae</taxon>
        <taxon>Melastomateae</taxon>
        <taxon>Melastoma</taxon>
    </lineage>
</organism>
<sequence>MAAVSIATLNPAFHRPRVPSSPFSSHPDPSQFSSFASHSPFSTPPSRRRRFHLLLRPLLASAAASPPPPSSSRLYSSVQLDLTIKNVDLVLDDVRPYLIADGGDVKVVSVDDSVVSLKLQGACGTCPSSTTTMQMGIERVLKEKFEEAVKEIQQVLDEEPNETSAEAVNRHLDILRPFISNYGGSVKVLSAEGGECVVKYVGPEFIGSGIKVAIKEKFPDITDVNFTG</sequence>
<protein>
    <submittedName>
        <fullName evidence="1">Uncharacterized protein</fullName>
    </submittedName>
</protein>